<reference evidence="5 6" key="1">
    <citation type="submission" date="2017-08" db="EMBL/GenBank/DDBJ databases">
        <title>Halovibrio sewagensis sp. nov., isolated from wastewater of high salinity.</title>
        <authorList>
            <person name="Dong X."/>
            <person name="Zhang G."/>
        </authorList>
    </citation>
    <scope>NUCLEOTIDE SEQUENCE [LARGE SCALE GENOMIC DNA]</scope>
    <source>
        <strain evidence="5 6">YL5-2</strain>
    </source>
</reference>
<dbReference type="NCBIfam" id="TIGR00254">
    <property type="entry name" value="GGDEF"/>
    <property type="match status" value="1"/>
</dbReference>
<dbReference type="SUPFAM" id="SSF55785">
    <property type="entry name" value="PYP-like sensor domain (PAS domain)"/>
    <property type="match status" value="1"/>
</dbReference>
<dbReference type="InterPro" id="IPR029787">
    <property type="entry name" value="Nucleotide_cyclase"/>
</dbReference>
<evidence type="ECO:0000259" key="4">
    <source>
        <dbReference type="PROSITE" id="PS50887"/>
    </source>
</evidence>
<dbReference type="PANTHER" id="PTHR45138:SF9">
    <property type="entry name" value="DIGUANYLATE CYCLASE DGCM-RELATED"/>
    <property type="match status" value="1"/>
</dbReference>
<evidence type="ECO:0000256" key="3">
    <source>
        <dbReference type="ARBA" id="ARBA00034247"/>
    </source>
</evidence>
<keyword evidence="6" id="KW-1185">Reference proteome</keyword>
<dbReference type="InterPro" id="IPR043128">
    <property type="entry name" value="Rev_trsase/Diguanyl_cyclase"/>
</dbReference>
<comment type="cofactor">
    <cofactor evidence="1">
        <name>Mg(2+)</name>
        <dbReference type="ChEBI" id="CHEBI:18420"/>
    </cofactor>
</comment>
<dbReference type="Proteomes" id="UP000218896">
    <property type="component" value="Unassembled WGS sequence"/>
</dbReference>
<organism evidence="5 6">
    <name type="scientific">Halovibrio salipaludis</name>
    <dbReference type="NCBI Taxonomy" id="2032626"/>
    <lineage>
        <taxon>Bacteria</taxon>
        <taxon>Pseudomonadati</taxon>
        <taxon>Pseudomonadota</taxon>
        <taxon>Gammaproteobacteria</taxon>
        <taxon>Oceanospirillales</taxon>
        <taxon>Halomonadaceae</taxon>
        <taxon>Halovibrio</taxon>
    </lineage>
</organism>
<evidence type="ECO:0000313" key="5">
    <source>
        <dbReference type="EMBL" id="PAU82207.1"/>
    </source>
</evidence>
<dbReference type="OrthoDB" id="73375at2"/>
<accession>A0A2A2FBZ9</accession>
<protein>
    <recommendedName>
        <fullName evidence="2">diguanylate cyclase</fullName>
        <ecNumber evidence="2">2.7.7.65</ecNumber>
    </recommendedName>
</protein>
<dbReference type="Gene3D" id="3.30.70.270">
    <property type="match status" value="1"/>
</dbReference>
<dbReference type="CDD" id="cd01949">
    <property type="entry name" value="GGDEF"/>
    <property type="match status" value="1"/>
</dbReference>
<dbReference type="PANTHER" id="PTHR45138">
    <property type="entry name" value="REGULATORY COMPONENTS OF SENSORY TRANSDUCTION SYSTEM"/>
    <property type="match status" value="1"/>
</dbReference>
<name>A0A2A2FBZ9_9GAMM</name>
<proteinExistence type="predicted"/>
<dbReference type="Pfam" id="PF00990">
    <property type="entry name" value="GGDEF"/>
    <property type="match status" value="1"/>
</dbReference>
<dbReference type="GO" id="GO:0052621">
    <property type="term" value="F:diguanylate cyclase activity"/>
    <property type="evidence" value="ECO:0007669"/>
    <property type="project" value="UniProtKB-EC"/>
</dbReference>
<feature type="domain" description="GGDEF" evidence="4">
    <location>
        <begin position="182"/>
        <end position="312"/>
    </location>
</feature>
<dbReference type="Gene3D" id="3.30.450.20">
    <property type="entry name" value="PAS domain"/>
    <property type="match status" value="1"/>
</dbReference>
<evidence type="ECO:0000256" key="1">
    <source>
        <dbReference type="ARBA" id="ARBA00001946"/>
    </source>
</evidence>
<dbReference type="RefSeq" id="WP_095616302.1">
    <property type="nucleotide sequence ID" value="NZ_NSKD01000001.1"/>
</dbReference>
<comment type="caution">
    <text evidence="5">The sequence shown here is derived from an EMBL/GenBank/DDBJ whole genome shotgun (WGS) entry which is preliminary data.</text>
</comment>
<dbReference type="FunFam" id="3.30.70.270:FF:000001">
    <property type="entry name" value="Diguanylate cyclase domain protein"/>
    <property type="match status" value="1"/>
</dbReference>
<dbReference type="InterPro" id="IPR050469">
    <property type="entry name" value="Diguanylate_Cyclase"/>
</dbReference>
<dbReference type="SMART" id="SM00267">
    <property type="entry name" value="GGDEF"/>
    <property type="match status" value="1"/>
</dbReference>
<comment type="catalytic activity">
    <reaction evidence="3">
        <text>2 GTP = 3',3'-c-di-GMP + 2 diphosphate</text>
        <dbReference type="Rhea" id="RHEA:24898"/>
        <dbReference type="ChEBI" id="CHEBI:33019"/>
        <dbReference type="ChEBI" id="CHEBI:37565"/>
        <dbReference type="ChEBI" id="CHEBI:58805"/>
        <dbReference type="EC" id="2.7.7.65"/>
    </reaction>
</comment>
<gene>
    <name evidence="5" type="ORF">CK501_03425</name>
</gene>
<evidence type="ECO:0000256" key="2">
    <source>
        <dbReference type="ARBA" id="ARBA00012528"/>
    </source>
</evidence>
<sequence>MQEGDPVFFREGPATDLRQMDPRALLTILDNVDALVYVADMETHELLFMNDYGRRVWGEPAGRKCWAVLQDRNSPCPFCTNSQLVDGEREGAEPLVWEFRNQANGRWYQCRDQAIRWPDGRLVRLEIAMDITERREMEEALRAERERADALAREDELTGLNNRRAFFEAAEKLLARARRSDRPLSLVQFDLDWFKRINDEHGHEAGDRLLRHIGQLIGNCVREGDVAARVGGEEFVLLLPDTDQDEARILANRLRQCLSGSSVACRDATVSASASFGVSSLIPADDGVDDLMARADRALYRAKQAGRDCVYG</sequence>
<dbReference type="SUPFAM" id="SSF55073">
    <property type="entry name" value="Nucleotide cyclase"/>
    <property type="match status" value="1"/>
</dbReference>
<dbReference type="PROSITE" id="PS50887">
    <property type="entry name" value="GGDEF"/>
    <property type="match status" value="1"/>
</dbReference>
<dbReference type="InterPro" id="IPR000160">
    <property type="entry name" value="GGDEF_dom"/>
</dbReference>
<dbReference type="EMBL" id="NSKD01000001">
    <property type="protein sequence ID" value="PAU82207.1"/>
    <property type="molecule type" value="Genomic_DNA"/>
</dbReference>
<evidence type="ECO:0000313" key="6">
    <source>
        <dbReference type="Proteomes" id="UP000218896"/>
    </source>
</evidence>
<dbReference type="AlphaFoldDB" id="A0A2A2FBZ9"/>
<dbReference type="EC" id="2.7.7.65" evidence="2"/>
<dbReference type="InterPro" id="IPR035965">
    <property type="entry name" value="PAS-like_dom_sf"/>
</dbReference>